<evidence type="ECO:0000256" key="5">
    <source>
        <dbReference type="ARBA" id="ARBA00022840"/>
    </source>
</evidence>
<feature type="domain" description="Four-carbon acid sugar kinase N-terminal" evidence="7">
    <location>
        <begin position="21"/>
        <end position="246"/>
    </location>
</feature>
<dbReference type="Gene3D" id="3.40.50.10840">
    <property type="entry name" value="Putative sugar-binding, N-terminal domain"/>
    <property type="match status" value="1"/>
</dbReference>
<dbReference type="AlphaFoldDB" id="A0A1W5ZZH6"/>
<protein>
    <recommendedName>
        <fullName evidence="11">Hrp-dependent type III effector protein</fullName>
    </recommendedName>
</protein>
<evidence type="ECO:0000313" key="10">
    <source>
        <dbReference type="Proteomes" id="UP000192527"/>
    </source>
</evidence>
<evidence type="ECO:0000313" key="9">
    <source>
        <dbReference type="EMBL" id="ARI78672.1"/>
    </source>
</evidence>
<keyword evidence="3" id="KW-0547">Nucleotide-binding</keyword>
<dbReference type="OrthoDB" id="9778478at2"/>
<keyword evidence="2" id="KW-0808">Transferase</keyword>
<proteinExistence type="inferred from homology"/>
<evidence type="ECO:0000256" key="1">
    <source>
        <dbReference type="ARBA" id="ARBA00005715"/>
    </source>
</evidence>
<dbReference type="GO" id="GO:0005524">
    <property type="term" value="F:ATP binding"/>
    <property type="evidence" value="ECO:0007669"/>
    <property type="project" value="UniProtKB-KW"/>
</dbReference>
<evidence type="ECO:0000256" key="2">
    <source>
        <dbReference type="ARBA" id="ARBA00022679"/>
    </source>
</evidence>
<evidence type="ECO:0000256" key="4">
    <source>
        <dbReference type="ARBA" id="ARBA00022777"/>
    </source>
</evidence>
<accession>A0A1W5ZZH6</accession>
<dbReference type="KEGG" id="hmn:HM131_18305"/>
<evidence type="ECO:0000259" key="7">
    <source>
        <dbReference type="Pfam" id="PF07005"/>
    </source>
</evidence>
<evidence type="ECO:0000259" key="8">
    <source>
        <dbReference type="Pfam" id="PF17042"/>
    </source>
</evidence>
<dbReference type="InterPro" id="IPR037051">
    <property type="entry name" value="4-carb_acid_sugar_kinase_N_sf"/>
</dbReference>
<name>A0A1W5ZZH6_9BACI</name>
<dbReference type="InterPro" id="IPR031475">
    <property type="entry name" value="NBD_C"/>
</dbReference>
<evidence type="ECO:0000256" key="3">
    <source>
        <dbReference type="ARBA" id="ARBA00022741"/>
    </source>
</evidence>
<keyword evidence="4" id="KW-0418">Kinase</keyword>
<dbReference type="InterPro" id="IPR010737">
    <property type="entry name" value="4-carb_acid_sugar_kinase_N"/>
</dbReference>
<comment type="similarity">
    <text evidence="1">Belongs to the four-carbon acid sugar kinase family.</text>
</comment>
<dbReference type="Gene3D" id="3.40.980.20">
    <property type="entry name" value="Four-carbon acid sugar kinase, nucleotide binding domain"/>
    <property type="match status" value="1"/>
</dbReference>
<keyword evidence="6" id="KW-0119">Carbohydrate metabolism</keyword>
<dbReference type="Pfam" id="PF07005">
    <property type="entry name" value="SBD_N"/>
    <property type="match status" value="1"/>
</dbReference>
<keyword evidence="5" id="KW-0067">ATP-binding</keyword>
<evidence type="ECO:0008006" key="11">
    <source>
        <dbReference type="Google" id="ProtNLM"/>
    </source>
</evidence>
<dbReference type="Pfam" id="PF17042">
    <property type="entry name" value="NBD_C"/>
    <property type="match status" value="1"/>
</dbReference>
<feature type="domain" description="Four-carbon acid sugar kinase nucleotide binding" evidence="8">
    <location>
        <begin position="269"/>
        <end position="438"/>
    </location>
</feature>
<reference evidence="9 10" key="1">
    <citation type="submission" date="2017-04" db="EMBL/GenBank/DDBJ databases">
        <title>The whole genome sequencing and assembly of Halobacillus mangrovi strain.</title>
        <authorList>
            <person name="Lee S.-J."/>
            <person name="Park M.-K."/>
            <person name="Kim J.-Y."/>
            <person name="Lee Y.-J."/>
            <person name="Yi H."/>
            <person name="Bahn Y.-S."/>
            <person name="Kim J.F."/>
            <person name="Lee D.-W."/>
        </authorList>
    </citation>
    <scope>NUCLEOTIDE SEQUENCE [LARGE SCALE GENOMIC DNA]</scope>
    <source>
        <strain evidence="9 10">KTB 131</strain>
    </source>
</reference>
<organism evidence="9 10">
    <name type="scientific">Halobacillus mangrovi</name>
    <dbReference type="NCBI Taxonomy" id="402384"/>
    <lineage>
        <taxon>Bacteria</taxon>
        <taxon>Bacillati</taxon>
        <taxon>Bacillota</taxon>
        <taxon>Bacilli</taxon>
        <taxon>Bacillales</taxon>
        <taxon>Bacillaceae</taxon>
        <taxon>Halobacillus</taxon>
    </lineage>
</organism>
<dbReference type="EMBL" id="CP020772">
    <property type="protein sequence ID" value="ARI78672.1"/>
    <property type="molecule type" value="Genomic_DNA"/>
</dbReference>
<keyword evidence="10" id="KW-1185">Reference proteome</keyword>
<dbReference type="SUPFAM" id="SSF142764">
    <property type="entry name" value="YgbK-like"/>
    <property type="match status" value="1"/>
</dbReference>
<dbReference type="InterPro" id="IPR042213">
    <property type="entry name" value="NBD_C_sf"/>
</dbReference>
<sequence length="452" mass="49221">MFLYLYFGSGFRKGGNRVVSLGIIADDLTGANDTGVQFAKQGLQTTVLFSEAQVETSIVSGDVIVVNSDSRAVETEESYKIVHNIASKLHKAQVTRVFKKIDSTMRGNIGAEIDAVMDVYPFQISIVVPSFPKSNRVTENGIHYVSGIPLTDTEFANDPTCPVDDSNLVALLEKQSNRSVKLISLEDVRKGPTYLIERLRDISIHSPKSIVVMDAVSEEDLNSISLAGWELKENALWVGSAGIASHISTLICKRDHVESKTIQARHPILVVGGSMSPVTHQQTRVLKEHNNINEIVIQPCEFLQSSSFSEEVERVLEKGQELLKNGDLIISTNRDKEHFLTVKEVQGEFGLTNYEVGKRISAGIGEITSRLVRSRTIQGIILTGGDIAGVTCNQLDGNGIRVFGEVEDGIPYGELFGGPFEGLPIVTKAGAFGSEQAFLHALQALLGVRATI</sequence>
<dbReference type="GO" id="GO:0016301">
    <property type="term" value="F:kinase activity"/>
    <property type="evidence" value="ECO:0007669"/>
    <property type="project" value="UniProtKB-KW"/>
</dbReference>
<gene>
    <name evidence="9" type="ORF">HM131_18305</name>
</gene>
<dbReference type="STRING" id="402384.HM131_18305"/>
<evidence type="ECO:0000256" key="6">
    <source>
        <dbReference type="ARBA" id="ARBA00023277"/>
    </source>
</evidence>
<dbReference type="Proteomes" id="UP000192527">
    <property type="component" value="Chromosome"/>
</dbReference>